<reference evidence="2 3" key="1">
    <citation type="submission" date="2009-10" db="EMBL/GenBank/DDBJ databases">
        <authorList>
            <person name="Weinstock G."/>
            <person name="Sodergren E."/>
            <person name="Clifton S."/>
            <person name="Fulton L."/>
            <person name="Fulton B."/>
            <person name="Courtney L."/>
            <person name="Fronick C."/>
            <person name="Harrison M."/>
            <person name="Strong C."/>
            <person name="Farmer C."/>
            <person name="Delahaunty K."/>
            <person name="Markovic C."/>
            <person name="Hall O."/>
            <person name="Minx P."/>
            <person name="Tomlinson C."/>
            <person name="Mitreva M."/>
            <person name="Nelson J."/>
            <person name="Hou S."/>
            <person name="Wollam A."/>
            <person name="Pepin K.H."/>
            <person name="Johnson M."/>
            <person name="Bhonagiri V."/>
            <person name="Nash W.E."/>
            <person name="Warren W."/>
            <person name="Chinwalla A."/>
            <person name="Mardis E.R."/>
            <person name="Wilson R.K."/>
        </authorList>
    </citation>
    <scope>NUCLEOTIDE SEQUENCE [LARGE SCALE GENOMIC DNA]</scope>
    <source>
        <strain evidence="2 3">ATCC 14685</strain>
    </source>
</reference>
<feature type="chain" id="PRO_5003018424" description="Secreted protein" evidence="1">
    <location>
        <begin position="21"/>
        <end position="84"/>
    </location>
</feature>
<evidence type="ECO:0008006" key="4">
    <source>
        <dbReference type="Google" id="ProtNLM"/>
    </source>
</evidence>
<keyword evidence="1" id="KW-0732">Signal</keyword>
<sequence>MRCFACLWLKLLNRKGFAGASPHTPSLTCDAARAGGTAQNARAYHPAHGQSVFFGRGGKGYPKRFIKTMKPSLQIFLDVLPLPW</sequence>
<dbReference type="AlphaFoldDB" id="D0W5H2"/>
<proteinExistence type="predicted"/>
<dbReference type="Proteomes" id="UP000003294">
    <property type="component" value="Unassembled WGS sequence"/>
</dbReference>
<protein>
    <recommendedName>
        <fullName evidence="4">Secreted protein</fullName>
    </recommendedName>
</protein>
<evidence type="ECO:0000256" key="1">
    <source>
        <dbReference type="SAM" id="SignalP"/>
    </source>
</evidence>
<feature type="signal peptide" evidence="1">
    <location>
        <begin position="1"/>
        <end position="20"/>
    </location>
</feature>
<organism evidence="2 3">
    <name type="scientific">Neisseria cinerea ATCC 14685</name>
    <dbReference type="NCBI Taxonomy" id="546262"/>
    <lineage>
        <taxon>Bacteria</taxon>
        <taxon>Pseudomonadati</taxon>
        <taxon>Pseudomonadota</taxon>
        <taxon>Betaproteobacteria</taxon>
        <taxon>Neisseriales</taxon>
        <taxon>Neisseriaceae</taxon>
        <taxon>Neisseria</taxon>
    </lineage>
</organism>
<dbReference type="EMBL" id="ACDY02000015">
    <property type="protein sequence ID" value="EEZ70900.1"/>
    <property type="molecule type" value="Genomic_DNA"/>
</dbReference>
<gene>
    <name evidence="2" type="ORF">NEICINOT_04936</name>
</gene>
<name>D0W5H2_NEICI</name>
<accession>D0W5H2</accession>
<evidence type="ECO:0000313" key="3">
    <source>
        <dbReference type="Proteomes" id="UP000003294"/>
    </source>
</evidence>
<comment type="caution">
    <text evidence="2">The sequence shown here is derived from an EMBL/GenBank/DDBJ whole genome shotgun (WGS) entry which is preliminary data.</text>
</comment>
<evidence type="ECO:0000313" key="2">
    <source>
        <dbReference type="EMBL" id="EEZ70900.1"/>
    </source>
</evidence>